<gene>
    <name evidence="2" type="ORF">OKW52_22625</name>
</gene>
<dbReference type="InterPro" id="IPR051338">
    <property type="entry name" value="NodU/CmcH_Carbamoyltrnsfr"/>
</dbReference>
<dbReference type="RefSeq" id="WP_264507855.1">
    <property type="nucleotide sequence ID" value="NZ_JAPDFL010000002.1"/>
</dbReference>
<protein>
    <recommendedName>
        <fullName evidence="1">Carbamoyltransferase C-terminal domain-containing protein</fullName>
    </recommendedName>
</protein>
<dbReference type="InterPro" id="IPR038152">
    <property type="entry name" value="Carbam_trans_C_sf"/>
</dbReference>
<dbReference type="Gene3D" id="3.30.420.40">
    <property type="match status" value="1"/>
</dbReference>
<keyword evidence="3" id="KW-1185">Reference proteome</keyword>
<organism evidence="2 3">
    <name type="scientific">Pararhodobacter zhoushanensis</name>
    <dbReference type="NCBI Taxonomy" id="2479545"/>
    <lineage>
        <taxon>Bacteria</taxon>
        <taxon>Pseudomonadati</taxon>
        <taxon>Pseudomonadota</taxon>
        <taxon>Alphaproteobacteria</taxon>
        <taxon>Rhodobacterales</taxon>
        <taxon>Paracoccaceae</taxon>
        <taxon>Pararhodobacter</taxon>
    </lineage>
</organism>
<dbReference type="PANTHER" id="PTHR34847:SF1">
    <property type="entry name" value="NODULATION PROTEIN U"/>
    <property type="match status" value="1"/>
</dbReference>
<dbReference type="InterPro" id="IPR031730">
    <property type="entry name" value="Carbam_trans_C"/>
</dbReference>
<dbReference type="Gene3D" id="3.90.870.20">
    <property type="entry name" value="Carbamoyltransferase, C-terminal domain"/>
    <property type="match status" value="1"/>
</dbReference>
<dbReference type="PANTHER" id="PTHR34847">
    <property type="entry name" value="NODULATION PROTEIN U"/>
    <property type="match status" value="1"/>
</dbReference>
<sequence>MALWLKTGEQVTLVRYWEFERYSGQKHHSRSFANPAQALEVIDRLLAEAGVDRSDVRAIFGTPGLPHSDGAWDGADDLNAHTRAHLFGAMLAETDRYFEGDMIGLALDGGPDTVLGKPGLKSPLYAGAVSRKGDARLFSVSSPAPLWSAARHLTGMEEGSLMALGSASRTAYMGSVEDAPSVIAMQDYKAAYEWVQRLHATLSGLDSSAKGTGHTGFDPQFSASENRIAMLMKIIQRVSEAQVCRTVRGILESEGMDPAKTTLAMGGGFALNCRSNSHVMRTFGFADFQALPAVNDGGISLGYGLMYFKARMERFQFSMQSSGHGSLASVETASAPVRTDVILEDLAKGPIVWMEGRAEIGPRALGHRSLLADPRQDTMKDRLNQIKRRQWWRPVAPVILADQVREWFSDADRSPFMLRTFTLRPEKAARVPAISHLDRSARIQTLTREEAPLLYDLLQAFHASTGVPMLCNTSLNDKGEPIINVLEEALIFARRRGLPAVYVDGRRHAVVADAVRDTTVLSERSIAPLFRSAPAEIARLRAEVNPHGLDRNTLAMRQFLPAFEGVDITVRTSAERLRRYAARLARNGVQAWSLMQ</sequence>
<dbReference type="EMBL" id="JAPDFL010000002">
    <property type="protein sequence ID" value="MCW1934970.1"/>
    <property type="molecule type" value="Genomic_DNA"/>
</dbReference>
<name>A0ABT3H585_9RHOB</name>
<dbReference type="Pfam" id="PF16861">
    <property type="entry name" value="Carbam_trans_C"/>
    <property type="match status" value="1"/>
</dbReference>
<reference evidence="2 3" key="1">
    <citation type="submission" date="2022-10" db="EMBL/GenBank/DDBJ databases">
        <title>Pararhodobacter sp. nov., isolated from marine algae.</title>
        <authorList>
            <person name="Choi B.J."/>
            <person name="Kim J.M."/>
            <person name="Lee J.K."/>
            <person name="Choi D.G."/>
            <person name="Jeon C.O."/>
        </authorList>
    </citation>
    <scope>NUCLEOTIDE SEQUENCE [LARGE SCALE GENOMIC DNA]</scope>
    <source>
        <strain evidence="2 3">ZQ420</strain>
    </source>
</reference>
<evidence type="ECO:0000313" key="3">
    <source>
        <dbReference type="Proteomes" id="UP001208938"/>
    </source>
</evidence>
<evidence type="ECO:0000259" key="1">
    <source>
        <dbReference type="Pfam" id="PF16861"/>
    </source>
</evidence>
<accession>A0ABT3H585</accession>
<comment type="caution">
    <text evidence="2">The sequence shown here is derived from an EMBL/GenBank/DDBJ whole genome shotgun (WGS) entry which is preliminary data.</text>
</comment>
<feature type="domain" description="Carbamoyltransferase C-terminal" evidence="1">
    <location>
        <begin position="346"/>
        <end position="504"/>
    </location>
</feature>
<evidence type="ECO:0000313" key="2">
    <source>
        <dbReference type="EMBL" id="MCW1934970.1"/>
    </source>
</evidence>
<dbReference type="Proteomes" id="UP001208938">
    <property type="component" value="Unassembled WGS sequence"/>
</dbReference>
<proteinExistence type="predicted"/>